<accession>A0A286F5V5</accession>
<dbReference type="Proteomes" id="UP000219452">
    <property type="component" value="Unassembled WGS sequence"/>
</dbReference>
<proteinExistence type="predicted"/>
<evidence type="ECO:0000313" key="3">
    <source>
        <dbReference type="Proteomes" id="UP000219452"/>
    </source>
</evidence>
<keyword evidence="1" id="KW-1133">Transmembrane helix</keyword>
<evidence type="ECO:0000313" key="2">
    <source>
        <dbReference type="EMBL" id="SOD78274.1"/>
    </source>
</evidence>
<organism evidence="2 3">
    <name type="scientific">Spirosoma fluviale</name>
    <dbReference type="NCBI Taxonomy" id="1597977"/>
    <lineage>
        <taxon>Bacteria</taxon>
        <taxon>Pseudomonadati</taxon>
        <taxon>Bacteroidota</taxon>
        <taxon>Cytophagia</taxon>
        <taxon>Cytophagales</taxon>
        <taxon>Cytophagaceae</taxon>
        <taxon>Spirosoma</taxon>
    </lineage>
</organism>
<dbReference type="EMBL" id="OCNH01000001">
    <property type="protein sequence ID" value="SOD78274.1"/>
    <property type="molecule type" value="Genomic_DNA"/>
</dbReference>
<reference evidence="3" key="1">
    <citation type="submission" date="2017-09" db="EMBL/GenBank/DDBJ databases">
        <authorList>
            <person name="Varghese N."/>
            <person name="Submissions S."/>
        </authorList>
    </citation>
    <scope>NUCLEOTIDE SEQUENCE [LARGE SCALE GENOMIC DNA]</scope>
    <source>
        <strain evidence="3">DSM 29961</strain>
    </source>
</reference>
<keyword evidence="1" id="KW-0472">Membrane</keyword>
<gene>
    <name evidence="2" type="ORF">SAMN06269250_0380</name>
</gene>
<keyword evidence="3" id="KW-1185">Reference proteome</keyword>
<keyword evidence="1" id="KW-0812">Transmembrane</keyword>
<protein>
    <submittedName>
        <fullName evidence="2">Uncharacterized protein</fullName>
    </submittedName>
</protein>
<sequence>MYYFRYSYRATLRFTTTMATISMRMYYWLVLLSVGAIDVTK</sequence>
<evidence type="ECO:0000256" key="1">
    <source>
        <dbReference type="SAM" id="Phobius"/>
    </source>
</evidence>
<dbReference type="AlphaFoldDB" id="A0A286F5V5"/>
<feature type="transmembrane region" description="Helical" evidence="1">
    <location>
        <begin position="12"/>
        <end position="37"/>
    </location>
</feature>
<name>A0A286F5V5_9BACT</name>